<keyword evidence="10" id="KW-1185">Reference proteome</keyword>
<reference evidence="9 10" key="1">
    <citation type="submission" date="2019-08" db="EMBL/GenBank/DDBJ databases">
        <title>In-depth cultivation of the pig gut microbiome towards novel bacterial diversity and tailored functional studies.</title>
        <authorList>
            <person name="Wylensek D."/>
            <person name="Hitch T.C.A."/>
            <person name="Clavel T."/>
        </authorList>
    </citation>
    <scope>NUCLEOTIDE SEQUENCE [LARGE SCALE GENOMIC DNA]</scope>
    <source>
        <strain evidence="9 10">LKV-178-WT-2G</strain>
    </source>
</reference>
<dbReference type="InterPro" id="IPR010619">
    <property type="entry name" value="ThrE-like_N"/>
</dbReference>
<accession>A0A7X2N1M6</accession>
<keyword evidence="5 7" id="KW-0472">Membrane</keyword>
<evidence type="ECO:0000256" key="1">
    <source>
        <dbReference type="ARBA" id="ARBA00004651"/>
    </source>
</evidence>
<gene>
    <name evidence="9" type="ORF">FYJ50_01595</name>
</gene>
<dbReference type="PANTHER" id="PTHR34390">
    <property type="entry name" value="UPF0442 PROTEIN YJJB-RELATED"/>
    <property type="match status" value="1"/>
</dbReference>
<proteinExistence type="inferred from homology"/>
<name>A0A7X2N1M6_9FIRM</name>
<keyword evidence="2" id="KW-1003">Cell membrane</keyword>
<keyword evidence="3 7" id="KW-0812">Transmembrane</keyword>
<evidence type="ECO:0000259" key="8">
    <source>
        <dbReference type="Pfam" id="PF06738"/>
    </source>
</evidence>
<dbReference type="InterPro" id="IPR050539">
    <property type="entry name" value="ThrE_Dicarb/AminoAcid_Exp"/>
</dbReference>
<organism evidence="9 10">
    <name type="scientific">Floccifex porci</name>
    <dbReference type="NCBI Taxonomy" id="2606629"/>
    <lineage>
        <taxon>Bacteria</taxon>
        <taxon>Bacillati</taxon>
        <taxon>Bacillota</taxon>
        <taxon>Erysipelotrichia</taxon>
        <taxon>Erysipelotrichales</taxon>
        <taxon>Erysipelotrichaceae</taxon>
        <taxon>Floccifex</taxon>
    </lineage>
</organism>
<dbReference type="GO" id="GO:0015744">
    <property type="term" value="P:succinate transport"/>
    <property type="evidence" value="ECO:0007669"/>
    <property type="project" value="TreeGrafter"/>
</dbReference>
<dbReference type="GO" id="GO:0005886">
    <property type="term" value="C:plasma membrane"/>
    <property type="evidence" value="ECO:0007669"/>
    <property type="project" value="UniProtKB-SubCell"/>
</dbReference>
<evidence type="ECO:0000313" key="9">
    <source>
        <dbReference type="EMBL" id="MSS00824.1"/>
    </source>
</evidence>
<evidence type="ECO:0000256" key="4">
    <source>
        <dbReference type="ARBA" id="ARBA00022989"/>
    </source>
</evidence>
<keyword evidence="4 7" id="KW-1133">Transmembrane helix</keyword>
<sequence>MEIEKLLDVGIRAGRMLLESGAEVYRVEETMIRICTGLACTDEVDSYVTSTGIMLSIGYNGQVFSKISRIKNRNVNLHCVARINALSRNIQIQDYSLEEVEQQLNKIEKEPKYSVWMTTLFGGIGAAGFALFFDGGMLEIVISFAIGILIRLLVSLLSMMKMNDFINNVIASMLLAILSIFSKKVFLVIDVNVVVISGIMLLIPGLAFTNAIRDTIAGDYLSGVSRVMETLVCACAIALGVMVVFSVV</sequence>
<protein>
    <submittedName>
        <fullName evidence="9">Threonine/serine exporter family protein</fullName>
    </submittedName>
</protein>
<evidence type="ECO:0000256" key="3">
    <source>
        <dbReference type="ARBA" id="ARBA00022692"/>
    </source>
</evidence>
<evidence type="ECO:0000256" key="2">
    <source>
        <dbReference type="ARBA" id="ARBA00022475"/>
    </source>
</evidence>
<evidence type="ECO:0000256" key="7">
    <source>
        <dbReference type="SAM" id="Phobius"/>
    </source>
</evidence>
<evidence type="ECO:0000313" key="10">
    <source>
        <dbReference type="Proteomes" id="UP000470082"/>
    </source>
</evidence>
<dbReference type="Pfam" id="PF06738">
    <property type="entry name" value="ThrE"/>
    <property type="match status" value="1"/>
</dbReference>
<evidence type="ECO:0000256" key="6">
    <source>
        <dbReference type="ARBA" id="ARBA00034125"/>
    </source>
</evidence>
<feature type="transmembrane region" description="Helical" evidence="7">
    <location>
        <begin position="113"/>
        <end position="132"/>
    </location>
</feature>
<comment type="caution">
    <text evidence="9">The sequence shown here is derived from an EMBL/GenBank/DDBJ whole genome shotgun (WGS) entry which is preliminary data.</text>
</comment>
<feature type="domain" description="Threonine/serine exporter-like N-terminal" evidence="8">
    <location>
        <begin position="10"/>
        <end position="247"/>
    </location>
</feature>
<comment type="subcellular location">
    <subcellularLocation>
        <location evidence="1">Cell membrane</location>
        <topology evidence="1">Multi-pass membrane protein</topology>
    </subcellularLocation>
</comment>
<evidence type="ECO:0000256" key="5">
    <source>
        <dbReference type="ARBA" id="ARBA00023136"/>
    </source>
</evidence>
<dbReference type="AlphaFoldDB" id="A0A7X2N1M6"/>
<dbReference type="GO" id="GO:0022857">
    <property type="term" value="F:transmembrane transporter activity"/>
    <property type="evidence" value="ECO:0007669"/>
    <property type="project" value="InterPro"/>
</dbReference>
<dbReference type="PANTHER" id="PTHR34390:SF2">
    <property type="entry name" value="SUCCINATE TRANSPORTER SUBUNIT YJJP-RELATED"/>
    <property type="match status" value="1"/>
</dbReference>
<dbReference type="Proteomes" id="UP000470082">
    <property type="component" value="Unassembled WGS sequence"/>
</dbReference>
<feature type="transmembrane region" description="Helical" evidence="7">
    <location>
        <begin position="187"/>
        <end position="209"/>
    </location>
</feature>
<feature type="transmembrane region" description="Helical" evidence="7">
    <location>
        <begin position="165"/>
        <end position="181"/>
    </location>
</feature>
<feature type="transmembrane region" description="Helical" evidence="7">
    <location>
        <begin position="230"/>
        <end position="247"/>
    </location>
</feature>
<dbReference type="EMBL" id="VUMM01000002">
    <property type="protein sequence ID" value="MSS00824.1"/>
    <property type="molecule type" value="Genomic_DNA"/>
</dbReference>
<dbReference type="RefSeq" id="WP_154459296.1">
    <property type="nucleotide sequence ID" value="NZ_JAXEST010000016.1"/>
</dbReference>
<feature type="transmembrane region" description="Helical" evidence="7">
    <location>
        <begin position="138"/>
        <end position="158"/>
    </location>
</feature>
<comment type="similarity">
    <text evidence="6">Belongs to the ThrE exporter (TC 2.A.79) family.</text>
</comment>